<evidence type="ECO:0000259" key="1">
    <source>
        <dbReference type="Pfam" id="PF18812"/>
    </source>
</evidence>
<reference evidence="2 3" key="1">
    <citation type="submission" date="2024-09" db="EMBL/GenBank/DDBJ databases">
        <authorList>
            <person name="Sun Q."/>
            <person name="Mori K."/>
        </authorList>
    </citation>
    <scope>NUCLEOTIDE SEQUENCE [LARGE SCALE GENOMIC DNA]</scope>
    <source>
        <strain evidence="2 3">CCM 7539</strain>
    </source>
</reference>
<evidence type="ECO:0000313" key="3">
    <source>
        <dbReference type="Proteomes" id="UP001589767"/>
    </source>
</evidence>
<keyword evidence="3" id="KW-1185">Reference proteome</keyword>
<accession>A0ABV6H2C1</accession>
<gene>
    <name evidence="2" type="ORF">ACFFHK_07050</name>
</gene>
<dbReference type="InterPro" id="IPR041301">
    <property type="entry name" value="PBECR3"/>
</dbReference>
<organism evidence="2 3">
    <name type="scientific">Gallibacterium trehalosifermentans</name>
    <dbReference type="NCBI Taxonomy" id="516935"/>
    <lineage>
        <taxon>Bacteria</taxon>
        <taxon>Pseudomonadati</taxon>
        <taxon>Pseudomonadota</taxon>
        <taxon>Gammaproteobacteria</taxon>
        <taxon>Pasteurellales</taxon>
        <taxon>Pasteurellaceae</taxon>
        <taxon>Gallibacterium</taxon>
    </lineage>
</organism>
<dbReference type="EMBL" id="JBHLWB010000008">
    <property type="protein sequence ID" value="MFC0309466.1"/>
    <property type="molecule type" value="Genomic_DNA"/>
</dbReference>
<protein>
    <recommendedName>
        <fullName evidence="1">Phage-Barnase-EndoU-ColicinE5/D-RelE like nuclease 3 domain-containing protein</fullName>
    </recommendedName>
</protein>
<dbReference type="RefSeq" id="WP_382370960.1">
    <property type="nucleotide sequence ID" value="NZ_JBHLWB010000008.1"/>
</dbReference>
<name>A0ABV6H2C1_9PAST</name>
<feature type="domain" description="Phage-Barnase-EndoU-ColicinE5/D-RelE like nuclease 3" evidence="1">
    <location>
        <begin position="68"/>
        <end position="165"/>
    </location>
</feature>
<dbReference type="Pfam" id="PF18812">
    <property type="entry name" value="PBECR3"/>
    <property type="match status" value="1"/>
</dbReference>
<proteinExistence type="predicted"/>
<comment type="caution">
    <text evidence="2">The sequence shown here is derived from an EMBL/GenBank/DDBJ whole genome shotgun (WGS) entry which is preliminary data.</text>
</comment>
<evidence type="ECO:0000313" key="2">
    <source>
        <dbReference type="EMBL" id="MFC0309466.1"/>
    </source>
</evidence>
<dbReference type="Proteomes" id="UP001589767">
    <property type="component" value="Unassembled WGS sequence"/>
</dbReference>
<sequence>MYKPNLDRYPEQLAHQFAKREMSSESFKLDFAKFEREFIAGKKALGLSGKLSENDLKRVRNHLRLEYKFVAGVLNQNTKNAINSNVATVWLSDDTLMKQFQSREDQNFTSDEYQKLPDILNAPTETKIGKKANHFELYKVINGKRYLVVIKVLANEIFVQSFRRTN</sequence>